<dbReference type="Gene3D" id="3.40.50.12780">
    <property type="entry name" value="N-terminal domain of ligase-like"/>
    <property type="match status" value="1"/>
</dbReference>
<dbReference type="AlphaFoldDB" id="A0A7R9MRY8"/>
<name>A0A7R9MRY8_9ACAR</name>
<dbReference type="GO" id="GO:0044539">
    <property type="term" value="P:long-chain fatty acid import into cell"/>
    <property type="evidence" value="ECO:0007669"/>
    <property type="project" value="TreeGrafter"/>
</dbReference>
<dbReference type="GO" id="GO:0005324">
    <property type="term" value="F:long-chain fatty acid transmembrane transporter activity"/>
    <property type="evidence" value="ECO:0007669"/>
    <property type="project" value="TreeGrafter"/>
</dbReference>
<keyword evidence="4" id="KW-0067">ATP-binding</keyword>
<protein>
    <submittedName>
        <fullName evidence="5">Uncharacterized protein</fullName>
    </submittedName>
</protein>
<organism evidence="5">
    <name type="scientific">Oppiella nova</name>
    <dbReference type="NCBI Taxonomy" id="334625"/>
    <lineage>
        <taxon>Eukaryota</taxon>
        <taxon>Metazoa</taxon>
        <taxon>Ecdysozoa</taxon>
        <taxon>Arthropoda</taxon>
        <taxon>Chelicerata</taxon>
        <taxon>Arachnida</taxon>
        <taxon>Acari</taxon>
        <taxon>Acariformes</taxon>
        <taxon>Sarcoptiformes</taxon>
        <taxon>Oribatida</taxon>
        <taxon>Brachypylina</taxon>
        <taxon>Oppioidea</taxon>
        <taxon>Oppiidae</taxon>
        <taxon>Oppiella</taxon>
    </lineage>
</organism>
<keyword evidence="2" id="KW-0436">Ligase</keyword>
<evidence type="ECO:0000313" key="6">
    <source>
        <dbReference type="Proteomes" id="UP000728032"/>
    </source>
</evidence>
<dbReference type="OrthoDB" id="288590at2759"/>
<dbReference type="PANTHER" id="PTHR43107:SF15">
    <property type="entry name" value="FATTY ACID TRANSPORT PROTEIN 3, ISOFORM A"/>
    <property type="match status" value="1"/>
</dbReference>
<dbReference type="EMBL" id="CAJPVJ010045502">
    <property type="protein sequence ID" value="CAG2182499.1"/>
    <property type="molecule type" value="Genomic_DNA"/>
</dbReference>
<keyword evidence="3" id="KW-0547">Nucleotide-binding</keyword>
<dbReference type="EMBL" id="OC960327">
    <property type="protein sequence ID" value="CAD7665363.1"/>
    <property type="molecule type" value="Genomic_DNA"/>
</dbReference>
<dbReference type="GO" id="GO:0005524">
    <property type="term" value="F:ATP binding"/>
    <property type="evidence" value="ECO:0007669"/>
    <property type="project" value="UniProtKB-KW"/>
</dbReference>
<feature type="non-terminal residue" evidence="5">
    <location>
        <position position="157"/>
    </location>
</feature>
<evidence type="ECO:0000256" key="4">
    <source>
        <dbReference type="ARBA" id="ARBA00022840"/>
    </source>
</evidence>
<reference evidence="5" key="1">
    <citation type="submission" date="2020-11" db="EMBL/GenBank/DDBJ databases">
        <authorList>
            <person name="Tran Van P."/>
        </authorList>
    </citation>
    <scope>NUCLEOTIDE SEQUENCE</scope>
</reference>
<sequence>AAIETDARVLVGVSGHYIGFKVRKNDNFYLPLPFYHAFGGFGVYIGETCRYLLSQPPKPEDNKHSIRAMCGIGLRKEFWNQFKTRFAIKHIYEFYGASEANVYLVNLNDKEGSCGFIPYYYGIFLRLLYSGCIVKVDSVTYEPIRNRKGLCKMIRPG</sequence>
<keyword evidence="6" id="KW-1185">Reference proteome</keyword>
<gene>
    <name evidence="5" type="ORF">ONB1V03_LOCUS21920</name>
</gene>
<feature type="non-terminal residue" evidence="5">
    <location>
        <position position="1"/>
    </location>
</feature>
<proteinExistence type="inferred from homology"/>
<dbReference type="GO" id="GO:0004467">
    <property type="term" value="F:long-chain fatty acid-CoA ligase activity"/>
    <property type="evidence" value="ECO:0007669"/>
    <property type="project" value="TreeGrafter"/>
</dbReference>
<dbReference type="InterPro" id="IPR042099">
    <property type="entry name" value="ANL_N_sf"/>
</dbReference>
<dbReference type="PANTHER" id="PTHR43107">
    <property type="entry name" value="LONG-CHAIN FATTY ACID TRANSPORT PROTEIN"/>
    <property type="match status" value="1"/>
</dbReference>
<comment type="similarity">
    <text evidence="1">Belongs to the ATP-dependent AMP-binding enzyme family.</text>
</comment>
<dbReference type="Proteomes" id="UP000728032">
    <property type="component" value="Unassembled WGS sequence"/>
</dbReference>
<evidence type="ECO:0000313" key="5">
    <source>
        <dbReference type="EMBL" id="CAD7665363.1"/>
    </source>
</evidence>
<dbReference type="SUPFAM" id="SSF56801">
    <property type="entry name" value="Acetyl-CoA synthetase-like"/>
    <property type="match status" value="1"/>
</dbReference>
<dbReference type="GO" id="GO:0005886">
    <property type="term" value="C:plasma membrane"/>
    <property type="evidence" value="ECO:0007669"/>
    <property type="project" value="TreeGrafter"/>
</dbReference>
<evidence type="ECO:0000256" key="3">
    <source>
        <dbReference type="ARBA" id="ARBA00022741"/>
    </source>
</evidence>
<evidence type="ECO:0000256" key="1">
    <source>
        <dbReference type="ARBA" id="ARBA00006432"/>
    </source>
</evidence>
<evidence type="ECO:0000256" key="2">
    <source>
        <dbReference type="ARBA" id="ARBA00022598"/>
    </source>
</evidence>
<accession>A0A7R9MRY8</accession>